<accession>J4UKE1</accession>
<comment type="caution">
    <text evidence="2">The sequence shown here is derived from an EMBL/GenBank/DDBJ whole genome shotgun (WGS) entry which is preliminary data.</text>
</comment>
<dbReference type="Proteomes" id="UP000002748">
    <property type="component" value="Unassembled WGS sequence"/>
</dbReference>
<feature type="compositionally biased region" description="Acidic residues" evidence="1">
    <location>
        <begin position="140"/>
        <end position="167"/>
    </location>
</feature>
<organism evidence="2 3">
    <name type="scientific">Trichosporon asahii var. asahii (strain ATCC 90039 / CBS 2479 / JCM 2466 / KCTC 7840 / NBRC 103889/ NCYC 2677 / UAMH 7654)</name>
    <name type="common">Yeast</name>
    <dbReference type="NCBI Taxonomy" id="1186058"/>
    <lineage>
        <taxon>Eukaryota</taxon>
        <taxon>Fungi</taxon>
        <taxon>Dikarya</taxon>
        <taxon>Basidiomycota</taxon>
        <taxon>Agaricomycotina</taxon>
        <taxon>Tremellomycetes</taxon>
        <taxon>Trichosporonales</taxon>
        <taxon>Trichosporonaceae</taxon>
        <taxon>Trichosporon</taxon>
    </lineage>
</organism>
<feature type="region of interest" description="Disordered" evidence="1">
    <location>
        <begin position="127"/>
        <end position="175"/>
    </location>
</feature>
<dbReference type="GeneID" id="25988064"/>
<gene>
    <name evidence="2" type="ORF">A1Q1_04551</name>
</gene>
<dbReference type="HOGENOM" id="CLU_1533655_0_0_1"/>
<sequence>MFRSMSIPSARYKGRQSGHSFVPPSIKRIVSHRAERENERRSESEESYVDLIFHCFNQSLTDNKNATGKMGKYLTAPVSLKAGSRHNAAVRASRSRVRSPKAFLRGARRCSSIKSSKTLAIGRETIRPTTRSLGPSLADLYDDSDSEYEYNPEDFSESDFDPSEFSDGDFQSNWE</sequence>
<name>J4UKE1_TRIAS</name>
<dbReference type="EMBL" id="ALBS01000027">
    <property type="protein sequence ID" value="EJT52340.1"/>
    <property type="molecule type" value="Genomic_DNA"/>
</dbReference>
<evidence type="ECO:0000256" key="1">
    <source>
        <dbReference type="SAM" id="MobiDB-lite"/>
    </source>
</evidence>
<dbReference type="KEGG" id="tasa:A1Q1_04551"/>
<proteinExistence type="predicted"/>
<protein>
    <submittedName>
        <fullName evidence="2">Uncharacterized protein</fullName>
    </submittedName>
</protein>
<dbReference type="RefSeq" id="XP_014183459.1">
    <property type="nucleotide sequence ID" value="XM_014327984.1"/>
</dbReference>
<dbReference type="VEuPathDB" id="FungiDB:A1Q1_04551"/>
<evidence type="ECO:0000313" key="2">
    <source>
        <dbReference type="EMBL" id="EJT52340.1"/>
    </source>
</evidence>
<reference evidence="2 3" key="1">
    <citation type="journal article" date="2012" name="Eukaryot. Cell">
        <title>Draft genome sequence of CBS 2479, the standard type strain of Trichosporon asahii.</title>
        <authorList>
            <person name="Yang R.Y."/>
            <person name="Li H.T."/>
            <person name="Zhu H."/>
            <person name="Zhou G.P."/>
            <person name="Wang M."/>
            <person name="Wang L."/>
        </authorList>
    </citation>
    <scope>NUCLEOTIDE SEQUENCE [LARGE SCALE GENOMIC DNA]</scope>
    <source>
        <strain evidence="3">ATCC 90039 / CBS 2479 / JCM 2466 / KCTC 7840 / NCYC 2677 / UAMH 7654</strain>
    </source>
</reference>
<evidence type="ECO:0000313" key="3">
    <source>
        <dbReference type="Proteomes" id="UP000002748"/>
    </source>
</evidence>
<feature type="region of interest" description="Disordered" evidence="1">
    <location>
        <begin position="1"/>
        <end position="26"/>
    </location>
</feature>
<dbReference type="AlphaFoldDB" id="J4UKE1"/>